<gene>
    <name evidence="5" type="ORF">ASZ90_013536</name>
</gene>
<dbReference type="AlphaFoldDB" id="A0A0W8F7P4"/>
<sequence length="130" mass="14861">MTYTKNGKTFHCPVEAALDVIGGKWKPLILWALGDAVLRFNELQKAIPGVNTKMLTKQLRELEEDGVIKRTIYPEVPPRVEYRITDFGKTLIPVLEALCNWGANYLGIEDEDASARQCRQKQQRRNEVCE</sequence>
<dbReference type="Gene3D" id="1.10.10.10">
    <property type="entry name" value="Winged helix-like DNA-binding domain superfamily/Winged helix DNA-binding domain"/>
    <property type="match status" value="1"/>
</dbReference>
<dbReference type="InterPro" id="IPR002577">
    <property type="entry name" value="HTH_HxlR"/>
</dbReference>
<organism evidence="5">
    <name type="scientific">hydrocarbon metagenome</name>
    <dbReference type="NCBI Taxonomy" id="938273"/>
    <lineage>
        <taxon>unclassified sequences</taxon>
        <taxon>metagenomes</taxon>
        <taxon>ecological metagenomes</taxon>
    </lineage>
</organism>
<evidence type="ECO:0000256" key="1">
    <source>
        <dbReference type="ARBA" id="ARBA00023015"/>
    </source>
</evidence>
<evidence type="ECO:0000256" key="3">
    <source>
        <dbReference type="ARBA" id="ARBA00023163"/>
    </source>
</evidence>
<dbReference type="PROSITE" id="PS51118">
    <property type="entry name" value="HTH_HXLR"/>
    <property type="match status" value="1"/>
</dbReference>
<dbReference type="Pfam" id="PF01638">
    <property type="entry name" value="HxlR"/>
    <property type="match status" value="1"/>
</dbReference>
<dbReference type="PANTHER" id="PTHR33204:SF29">
    <property type="entry name" value="TRANSCRIPTIONAL REGULATOR"/>
    <property type="match status" value="1"/>
</dbReference>
<accession>A0A0W8F7P4</accession>
<proteinExistence type="predicted"/>
<evidence type="ECO:0000259" key="4">
    <source>
        <dbReference type="PROSITE" id="PS51118"/>
    </source>
</evidence>
<dbReference type="CDD" id="cd00090">
    <property type="entry name" value="HTH_ARSR"/>
    <property type="match status" value="1"/>
</dbReference>
<dbReference type="EMBL" id="LNQE01001480">
    <property type="protein sequence ID" value="KUG16798.1"/>
    <property type="molecule type" value="Genomic_DNA"/>
</dbReference>
<evidence type="ECO:0000256" key="2">
    <source>
        <dbReference type="ARBA" id="ARBA00023125"/>
    </source>
</evidence>
<feature type="domain" description="HTH hxlR-type" evidence="4">
    <location>
        <begin position="12"/>
        <end position="110"/>
    </location>
</feature>
<comment type="caution">
    <text evidence="5">The sequence shown here is derived from an EMBL/GenBank/DDBJ whole genome shotgun (WGS) entry which is preliminary data.</text>
</comment>
<dbReference type="InterPro" id="IPR036390">
    <property type="entry name" value="WH_DNA-bd_sf"/>
</dbReference>
<protein>
    <submittedName>
        <fullName evidence="5">Transcriptional regulator, hxlr family</fullName>
    </submittedName>
</protein>
<keyword evidence="1" id="KW-0805">Transcription regulation</keyword>
<dbReference type="GO" id="GO:0003677">
    <property type="term" value="F:DNA binding"/>
    <property type="evidence" value="ECO:0007669"/>
    <property type="project" value="UniProtKB-KW"/>
</dbReference>
<dbReference type="InterPro" id="IPR036388">
    <property type="entry name" value="WH-like_DNA-bd_sf"/>
</dbReference>
<name>A0A0W8F7P4_9ZZZZ</name>
<keyword evidence="2" id="KW-0238">DNA-binding</keyword>
<evidence type="ECO:0000313" key="5">
    <source>
        <dbReference type="EMBL" id="KUG16798.1"/>
    </source>
</evidence>
<keyword evidence="3" id="KW-0804">Transcription</keyword>
<dbReference type="SUPFAM" id="SSF46785">
    <property type="entry name" value="Winged helix' DNA-binding domain"/>
    <property type="match status" value="1"/>
</dbReference>
<dbReference type="InterPro" id="IPR011991">
    <property type="entry name" value="ArsR-like_HTH"/>
</dbReference>
<reference evidence="5" key="1">
    <citation type="journal article" date="2015" name="Proc. Natl. Acad. Sci. U.S.A.">
        <title>Networks of energetic and metabolic interactions define dynamics in microbial communities.</title>
        <authorList>
            <person name="Embree M."/>
            <person name="Liu J.K."/>
            <person name="Al-Bassam M.M."/>
            <person name="Zengler K."/>
        </authorList>
    </citation>
    <scope>NUCLEOTIDE SEQUENCE</scope>
</reference>
<dbReference type="PANTHER" id="PTHR33204">
    <property type="entry name" value="TRANSCRIPTIONAL REGULATOR, MARR FAMILY"/>
    <property type="match status" value="1"/>
</dbReference>